<name>A0AAV0XIP2_9HEMI</name>
<evidence type="ECO:0000313" key="1">
    <source>
        <dbReference type="EMBL" id="CAI6368285.1"/>
    </source>
</evidence>
<reference evidence="1 2" key="1">
    <citation type="submission" date="2023-01" db="EMBL/GenBank/DDBJ databases">
        <authorList>
            <person name="Whitehead M."/>
        </authorList>
    </citation>
    <scope>NUCLEOTIDE SEQUENCE [LARGE SCALE GENOMIC DNA]</scope>
</reference>
<proteinExistence type="predicted"/>
<accession>A0AAV0XIP2</accession>
<comment type="caution">
    <text evidence="1">The sequence shown here is derived from an EMBL/GenBank/DDBJ whole genome shotgun (WGS) entry which is preliminary data.</text>
</comment>
<dbReference type="EMBL" id="CARXXK010000005">
    <property type="protein sequence ID" value="CAI6368285.1"/>
    <property type="molecule type" value="Genomic_DNA"/>
</dbReference>
<keyword evidence="2" id="KW-1185">Reference proteome</keyword>
<dbReference type="Proteomes" id="UP001160148">
    <property type="component" value="Unassembled WGS sequence"/>
</dbReference>
<protein>
    <recommendedName>
        <fullName evidence="3">DUF659 domain-containing protein</fullName>
    </recommendedName>
</protein>
<sequence length="250" mass="28618">MPKVARTKRSKVSIYLEEFPNETFRSDGQVLYCQSCDKSVSIDQRGQVIQHINTSKHRGNKDRKLIFQQNFISTSSASTNNPEAAIAIKKTVELIDSKNLQNNLAFISTNFGFLVDTISQLETSKMPLTESLEIVDNAIKQLERVPGEIGVLTNSKLKNVLEKNTGFNTVMSIRDILLNKTPNNNNSEIEYTPKEIMCMKYAPVTSVDVERSFSRYKAMLRPNRRHFTFENFKLYVVSNCFPHEDYDESE</sequence>
<organism evidence="1 2">
    <name type="scientific">Macrosiphum euphorbiae</name>
    <name type="common">potato aphid</name>
    <dbReference type="NCBI Taxonomy" id="13131"/>
    <lineage>
        <taxon>Eukaryota</taxon>
        <taxon>Metazoa</taxon>
        <taxon>Ecdysozoa</taxon>
        <taxon>Arthropoda</taxon>
        <taxon>Hexapoda</taxon>
        <taxon>Insecta</taxon>
        <taxon>Pterygota</taxon>
        <taxon>Neoptera</taxon>
        <taxon>Paraneoptera</taxon>
        <taxon>Hemiptera</taxon>
        <taxon>Sternorrhyncha</taxon>
        <taxon>Aphidomorpha</taxon>
        <taxon>Aphidoidea</taxon>
        <taxon>Aphididae</taxon>
        <taxon>Macrosiphini</taxon>
        <taxon>Macrosiphum</taxon>
    </lineage>
</organism>
<evidence type="ECO:0000313" key="2">
    <source>
        <dbReference type="Proteomes" id="UP001160148"/>
    </source>
</evidence>
<evidence type="ECO:0008006" key="3">
    <source>
        <dbReference type="Google" id="ProtNLM"/>
    </source>
</evidence>
<gene>
    <name evidence="1" type="ORF">MEUPH1_LOCUS22662</name>
</gene>
<dbReference type="AlphaFoldDB" id="A0AAV0XIP2"/>